<name>V3ZQL0_LOTGI</name>
<feature type="non-terminal residue" evidence="1">
    <location>
        <position position="147"/>
    </location>
</feature>
<keyword evidence="2" id="KW-1185">Reference proteome</keyword>
<dbReference type="STRING" id="225164.V3ZQL0"/>
<evidence type="ECO:0000313" key="1">
    <source>
        <dbReference type="EMBL" id="ESO86632.1"/>
    </source>
</evidence>
<dbReference type="RefSeq" id="XP_009062614.1">
    <property type="nucleotide sequence ID" value="XM_009064366.1"/>
</dbReference>
<organism evidence="1 2">
    <name type="scientific">Lottia gigantea</name>
    <name type="common">Giant owl limpet</name>
    <dbReference type="NCBI Taxonomy" id="225164"/>
    <lineage>
        <taxon>Eukaryota</taxon>
        <taxon>Metazoa</taxon>
        <taxon>Spiralia</taxon>
        <taxon>Lophotrochozoa</taxon>
        <taxon>Mollusca</taxon>
        <taxon>Gastropoda</taxon>
        <taxon>Patellogastropoda</taxon>
        <taxon>Lottioidea</taxon>
        <taxon>Lottiidae</taxon>
        <taxon>Lottia</taxon>
    </lineage>
</organism>
<dbReference type="Proteomes" id="UP000030746">
    <property type="component" value="Unassembled WGS sequence"/>
</dbReference>
<dbReference type="KEGG" id="lgi:LOTGIDRAFT_166899"/>
<dbReference type="GeneID" id="20240475"/>
<dbReference type="OrthoDB" id="6158612at2759"/>
<dbReference type="EMBL" id="KB203019">
    <property type="protein sequence ID" value="ESO86632.1"/>
    <property type="molecule type" value="Genomic_DNA"/>
</dbReference>
<dbReference type="AlphaFoldDB" id="V3ZQL0"/>
<sequence>MATQTFVTDLQAMNPAAVQQALGLNLTADGTLVKATTPNDQQTNNQKTTIIQPSAAHSGSQQYIVTTTSMGDGVDHGQGGEAVTINQGQTVYPAHVQYVDGTDSGLYASSNGQMYDIRGQTYHHEYGQGTMYTPVSGAYYQQLHGGQ</sequence>
<gene>
    <name evidence="1" type="ORF">LOTGIDRAFT_166899</name>
</gene>
<proteinExistence type="predicted"/>
<evidence type="ECO:0000313" key="2">
    <source>
        <dbReference type="Proteomes" id="UP000030746"/>
    </source>
</evidence>
<protein>
    <submittedName>
        <fullName evidence="1">Uncharacterized protein</fullName>
    </submittedName>
</protein>
<reference evidence="1 2" key="1">
    <citation type="journal article" date="2013" name="Nature">
        <title>Insights into bilaterian evolution from three spiralian genomes.</title>
        <authorList>
            <person name="Simakov O."/>
            <person name="Marletaz F."/>
            <person name="Cho S.J."/>
            <person name="Edsinger-Gonzales E."/>
            <person name="Havlak P."/>
            <person name="Hellsten U."/>
            <person name="Kuo D.H."/>
            <person name="Larsson T."/>
            <person name="Lv J."/>
            <person name="Arendt D."/>
            <person name="Savage R."/>
            <person name="Osoegawa K."/>
            <person name="de Jong P."/>
            <person name="Grimwood J."/>
            <person name="Chapman J.A."/>
            <person name="Shapiro H."/>
            <person name="Aerts A."/>
            <person name="Otillar R.P."/>
            <person name="Terry A.Y."/>
            <person name="Boore J.L."/>
            <person name="Grigoriev I.V."/>
            <person name="Lindberg D.R."/>
            <person name="Seaver E.C."/>
            <person name="Weisblat D.A."/>
            <person name="Putnam N.H."/>
            <person name="Rokhsar D.S."/>
        </authorList>
    </citation>
    <scope>NUCLEOTIDE SEQUENCE [LARGE SCALE GENOMIC DNA]</scope>
</reference>
<dbReference type="CTD" id="20240475"/>
<dbReference type="HOGENOM" id="CLU_1772747_0_0_1"/>
<accession>V3ZQL0</accession>